<dbReference type="PANTHER" id="PTHR31088:SF6">
    <property type="entry name" value="PHAGE SHOCK PROTEIN A"/>
    <property type="match status" value="1"/>
</dbReference>
<keyword evidence="2" id="KW-0175">Coiled coil</keyword>
<keyword evidence="4" id="KW-1185">Reference proteome</keyword>
<protein>
    <submittedName>
        <fullName evidence="3">PspA/IM30 family protein</fullName>
    </submittedName>
</protein>
<sequence>MGIFSRVANIFKAKANTVLNELENPEETLNYSIVEMKEQLNKIKKSLVDITTVKKGLENELEDIQGKIQIAENQAELAVASNREDLARAALEKKQNLVEEKERLSRQIEELSEKQSIIQKNKEHLESELSELETKKQELIAMNRAAEAQMAVKEALTGISSEMNDIKGRIERAEKRIKEKKAKVSAMDELIEMGALEELEERDNVEAELSKIHREELIKQELERLKQKRQGRNE</sequence>
<evidence type="ECO:0000313" key="3">
    <source>
        <dbReference type="EMBL" id="AYO30998.1"/>
    </source>
</evidence>
<dbReference type="RefSeq" id="WP_122014954.1">
    <property type="nucleotide sequence ID" value="NZ_CP033169.1"/>
</dbReference>
<proteinExistence type="inferred from homology"/>
<evidence type="ECO:0000256" key="1">
    <source>
        <dbReference type="ARBA" id="ARBA00043985"/>
    </source>
</evidence>
<dbReference type="EMBL" id="CP033169">
    <property type="protein sequence ID" value="AYO30998.1"/>
    <property type="molecule type" value="Genomic_DNA"/>
</dbReference>
<accession>A0A3G2R7D8</accession>
<evidence type="ECO:0000256" key="2">
    <source>
        <dbReference type="SAM" id="Coils"/>
    </source>
</evidence>
<dbReference type="KEGG" id="bacg:D2962_10610"/>
<dbReference type="Pfam" id="PF04012">
    <property type="entry name" value="PspA_IM30"/>
    <property type="match status" value="1"/>
</dbReference>
<evidence type="ECO:0000313" key="4">
    <source>
        <dbReference type="Proteomes" id="UP000280960"/>
    </source>
</evidence>
<dbReference type="Proteomes" id="UP000280960">
    <property type="component" value="Chromosome"/>
</dbReference>
<dbReference type="PANTHER" id="PTHR31088">
    <property type="entry name" value="MEMBRANE-ASSOCIATED PROTEIN VIPP1, CHLOROPLASTIC"/>
    <property type="match status" value="1"/>
</dbReference>
<feature type="coiled-coil region" evidence="2">
    <location>
        <begin position="47"/>
        <end position="215"/>
    </location>
</feature>
<comment type="similarity">
    <text evidence="1">Belongs to the PspA/Vipp/IM30 family.</text>
</comment>
<reference evidence="3 4" key="1">
    <citation type="submission" date="2018-10" db="EMBL/GenBank/DDBJ databases">
        <authorList>
            <person name="Zhang X."/>
        </authorList>
    </citation>
    <scope>NUCLEOTIDE SEQUENCE [LARGE SCALE GENOMIC DNA]</scope>
    <source>
        <strain evidence="3 4">SK-G1</strain>
    </source>
</reference>
<dbReference type="InterPro" id="IPR007157">
    <property type="entry name" value="PspA_VIPP1"/>
</dbReference>
<dbReference type="AlphaFoldDB" id="A0A3G2R7D8"/>
<gene>
    <name evidence="3" type="ORF">D2962_10610</name>
</gene>
<organism evidence="3 4">
    <name type="scientific">Biomaibacter acetigenes</name>
    <dbReference type="NCBI Taxonomy" id="2316383"/>
    <lineage>
        <taxon>Bacteria</taxon>
        <taxon>Bacillati</taxon>
        <taxon>Bacillota</taxon>
        <taxon>Clostridia</taxon>
        <taxon>Thermosediminibacterales</taxon>
        <taxon>Tepidanaerobacteraceae</taxon>
        <taxon>Biomaibacter</taxon>
    </lineage>
</organism>
<name>A0A3G2R7D8_9FIRM</name>